<feature type="region of interest" description="Disordered" evidence="1">
    <location>
        <begin position="163"/>
        <end position="184"/>
    </location>
</feature>
<dbReference type="OrthoDB" id="5959761at2759"/>
<name>A0A1Q5T8A5_9EURO</name>
<gene>
    <name evidence="2" type="ORF">PENSUB_10593</name>
</gene>
<dbReference type="STRING" id="1316194.A0A1Q5T8A5"/>
<protein>
    <submittedName>
        <fullName evidence="2">Uncharacterized protein</fullName>
    </submittedName>
</protein>
<sequence length="412" mass="43292">MHSINIHNKSGHDQTFEVHGWANNQNITVKAGQTSKIPAPDGSSGAIIALHEGHEGEQVEITKNGYGGNDFFDVSNIVGAGGNITAMQVGDQSTLKGDPHFMQDMNAAWHKASQDTRNKLKGFVFTNGQGKVTRIGPIKDSPELEKLVRTFANGKAYVGVGAWNGNPGNPDDNAQSSAGHGNKDILITYNDGDASPDLASPKRESRVAAFEVQRVQVAAAPPAPPANGPGIILTNKSKQECTYFFYGNYWNGNGTAGANFDKPMKNVTLAAGAKSHIPLPTTFKGRVQRGTELPATWVEFQISASNDGAAHGDISLEQGCDGAATIASTDGTNRKNGFANDVLKDAPAAACAKKPNGTKAIATTVGNWAAGPNQAAIDYLKKVVGQKKAYIVGGTGTDDVASKNKCLAVDMY</sequence>
<dbReference type="Proteomes" id="UP000186955">
    <property type="component" value="Unassembled WGS sequence"/>
</dbReference>
<comment type="caution">
    <text evidence="2">The sequence shown here is derived from an EMBL/GenBank/DDBJ whole genome shotgun (WGS) entry which is preliminary data.</text>
</comment>
<evidence type="ECO:0000256" key="1">
    <source>
        <dbReference type="SAM" id="MobiDB-lite"/>
    </source>
</evidence>
<organism evidence="2 3">
    <name type="scientific">Penicillium subrubescens</name>
    <dbReference type="NCBI Taxonomy" id="1316194"/>
    <lineage>
        <taxon>Eukaryota</taxon>
        <taxon>Fungi</taxon>
        <taxon>Dikarya</taxon>
        <taxon>Ascomycota</taxon>
        <taxon>Pezizomycotina</taxon>
        <taxon>Eurotiomycetes</taxon>
        <taxon>Eurotiomycetidae</taxon>
        <taxon>Eurotiales</taxon>
        <taxon>Aspergillaceae</taxon>
        <taxon>Penicillium</taxon>
    </lineage>
</organism>
<evidence type="ECO:0000313" key="2">
    <source>
        <dbReference type="EMBL" id="OKO96418.1"/>
    </source>
</evidence>
<dbReference type="AlphaFoldDB" id="A0A1Q5T8A5"/>
<keyword evidence="3" id="KW-1185">Reference proteome</keyword>
<dbReference type="EMBL" id="MNBE01000698">
    <property type="protein sequence ID" value="OKO96418.1"/>
    <property type="molecule type" value="Genomic_DNA"/>
</dbReference>
<proteinExistence type="predicted"/>
<evidence type="ECO:0000313" key="3">
    <source>
        <dbReference type="Proteomes" id="UP000186955"/>
    </source>
</evidence>
<accession>A0A1Q5T8A5</accession>
<reference evidence="2 3" key="1">
    <citation type="submission" date="2016-10" db="EMBL/GenBank/DDBJ databases">
        <title>Genome sequence of the ascomycete fungus Penicillium subrubescens.</title>
        <authorList>
            <person name="De Vries R.P."/>
            <person name="Peng M."/>
            <person name="Dilokpimol A."/>
            <person name="Hilden K."/>
            <person name="Makela M.R."/>
            <person name="Grigoriev I."/>
            <person name="Riley R."/>
            <person name="Granchi Z."/>
        </authorList>
    </citation>
    <scope>NUCLEOTIDE SEQUENCE [LARGE SCALE GENOMIC DNA]</scope>
    <source>
        <strain evidence="2 3">CBS 132785</strain>
    </source>
</reference>